<reference evidence="2" key="1">
    <citation type="journal article" date="2019" name="Int. J. Syst. Evol. Microbiol.">
        <title>The Global Catalogue of Microorganisms (GCM) 10K type strain sequencing project: providing services to taxonomists for standard genome sequencing and annotation.</title>
        <authorList>
            <consortium name="The Broad Institute Genomics Platform"/>
            <consortium name="The Broad Institute Genome Sequencing Center for Infectious Disease"/>
            <person name="Wu L."/>
            <person name="Ma J."/>
        </authorList>
    </citation>
    <scope>NUCLEOTIDE SEQUENCE [LARGE SCALE GENOMIC DNA]</scope>
    <source>
        <strain evidence="2">CGMCC 1.10188</strain>
    </source>
</reference>
<evidence type="ECO:0000313" key="2">
    <source>
        <dbReference type="Proteomes" id="UP000603352"/>
    </source>
</evidence>
<dbReference type="EMBL" id="BMDZ01000053">
    <property type="protein sequence ID" value="GGB53158.1"/>
    <property type="molecule type" value="Genomic_DNA"/>
</dbReference>
<evidence type="ECO:0000313" key="1">
    <source>
        <dbReference type="EMBL" id="GGB53158.1"/>
    </source>
</evidence>
<comment type="caution">
    <text evidence="1">The sequence shown here is derived from an EMBL/GenBank/DDBJ whole genome shotgun (WGS) entry which is preliminary data.</text>
</comment>
<sequence>MLAETGLPGAFAGMTLCLGGWMWADLLVIRSGAAIAPFIVQVLAAGAETPSRLFRRSLCSRIVA</sequence>
<accession>A0ABQ1IVH3</accession>
<dbReference type="Proteomes" id="UP000603352">
    <property type="component" value="Unassembled WGS sequence"/>
</dbReference>
<proteinExistence type="predicted"/>
<gene>
    <name evidence="1" type="ORF">GCM10011505_37710</name>
</gene>
<keyword evidence="2" id="KW-1185">Reference proteome</keyword>
<organism evidence="1 2">
    <name type="scientific">Tistrella bauzanensis</name>
    <dbReference type="NCBI Taxonomy" id="657419"/>
    <lineage>
        <taxon>Bacteria</taxon>
        <taxon>Pseudomonadati</taxon>
        <taxon>Pseudomonadota</taxon>
        <taxon>Alphaproteobacteria</taxon>
        <taxon>Geminicoccales</taxon>
        <taxon>Geminicoccaceae</taxon>
        <taxon>Tistrella</taxon>
    </lineage>
</organism>
<name>A0ABQ1IVH3_9PROT</name>
<protein>
    <submittedName>
        <fullName evidence="1">Uncharacterized protein</fullName>
    </submittedName>
</protein>